<dbReference type="Proteomes" id="UP000006038">
    <property type="component" value="Chromosome 11"/>
</dbReference>
<accession>J3N9G3</accession>
<dbReference type="AlphaFoldDB" id="J3N9G3"/>
<dbReference type="InterPro" id="IPR006865">
    <property type="entry name" value="DUF629"/>
</dbReference>
<sequence length="649" mass="72866">MRSHKEGKHYKEAILRAGELAAKHGGSALVLNLVGELQKAMHRDSALVSFAAAAKLAPNCIDTAVSHASMLFESERYVEAQVELLRALAISDPVDPAEHNVGYGLCSDLTSAERLRDARARARNAMESFTTFICEEFVPTESIRVLDAIKLGREVAATAYDLAKGLATSFQFSGRAQFLRAYVYLKRVRGFDPAIDKRPFLRRTSRMLQDSVIAFRRSLVIALFHAKLLFVLGEYADAERACHRALAIESPDDPKEHDLPPGSVSGEEYDDRVSCVKNQLRTLIKKIIFVGASYSRLPSYEKEDSLMSVKVKPLLELCNATDKSLAKTITDALRFFKKNNSWSFWICPLSARCDGREFVDTPSLWKHLCSKHPERLWGKLESILGPKLCESERDCFALEWITFSQDQDQHDIFRLVKMDGMFDSLIRRAYVGAEPNLVEMRTDKCREGAEILEGIKRRLGALPADISSSQFDDARSGIQNMWLNFLKISVLDYREFMYPVAKLKKGMTDNPNIVGHISDSKIDSIFDDAPSAYGCNVSEGHDSDPSDANKMGTTRKQNLKPLHSNRTLKADGDHQESELCFEDGNSMVKPPNDTEGKEMEIDEIVANVERNELELLVANLLRKWQTQTAIEVSLLSTKKPLTKTCLSIK</sequence>
<dbReference type="SUPFAM" id="SSF48452">
    <property type="entry name" value="TPR-like"/>
    <property type="match status" value="1"/>
</dbReference>
<dbReference type="eggNOG" id="ENOG502S3ZV">
    <property type="taxonomic scope" value="Eukaryota"/>
</dbReference>
<protein>
    <recommendedName>
        <fullName evidence="2">DUF629 domain-containing protein</fullName>
    </recommendedName>
</protein>
<dbReference type="InterPro" id="IPR011990">
    <property type="entry name" value="TPR-like_helical_dom_sf"/>
</dbReference>
<dbReference type="EnsemblPlants" id="OB11G24490.1">
    <property type="protein sequence ID" value="OB11G24490.1"/>
    <property type="gene ID" value="OB11G24490"/>
</dbReference>
<dbReference type="PANTHER" id="PTHR34465">
    <property type="entry name" value="CARBOXYL-TERMINAL HYDROLASE-LIKE PROTEIN, PUTATIVE (DUF627 AND DUF629)-RELATED"/>
    <property type="match status" value="1"/>
</dbReference>
<dbReference type="PANTHER" id="PTHR34465:SF6">
    <property type="entry name" value="OS11G0599000 PROTEIN"/>
    <property type="match status" value="1"/>
</dbReference>
<reference evidence="3" key="1">
    <citation type="journal article" date="2013" name="Nat. Commun.">
        <title>Whole-genome sequencing of Oryza brachyantha reveals mechanisms underlying Oryza genome evolution.</title>
        <authorList>
            <person name="Chen J."/>
            <person name="Huang Q."/>
            <person name="Gao D."/>
            <person name="Wang J."/>
            <person name="Lang Y."/>
            <person name="Liu T."/>
            <person name="Li B."/>
            <person name="Bai Z."/>
            <person name="Luis Goicoechea J."/>
            <person name="Liang C."/>
            <person name="Chen C."/>
            <person name="Zhang W."/>
            <person name="Sun S."/>
            <person name="Liao Y."/>
            <person name="Zhang X."/>
            <person name="Yang L."/>
            <person name="Song C."/>
            <person name="Wang M."/>
            <person name="Shi J."/>
            <person name="Liu G."/>
            <person name="Liu J."/>
            <person name="Zhou H."/>
            <person name="Zhou W."/>
            <person name="Yu Q."/>
            <person name="An N."/>
            <person name="Chen Y."/>
            <person name="Cai Q."/>
            <person name="Wang B."/>
            <person name="Liu B."/>
            <person name="Min J."/>
            <person name="Huang Y."/>
            <person name="Wu H."/>
            <person name="Li Z."/>
            <person name="Zhang Y."/>
            <person name="Yin Y."/>
            <person name="Song W."/>
            <person name="Jiang J."/>
            <person name="Jackson S.A."/>
            <person name="Wing R.A."/>
            <person name="Wang J."/>
            <person name="Chen M."/>
        </authorList>
    </citation>
    <scope>NUCLEOTIDE SEQUENCE [LARGE SCALE GENOMIC DNA]</scope>
    <source>
        <strain evidence="3">cv. IRGC 101232</strain>
    </source>
</reference>
<feature type="domain" description="DUF629" evidence="2">
    <location>
        <begin position="303"/>
        <end position="383"/>
    </location>
</feature>
<name>J3N9G3_ORYBR</name>
<proteinExistence type="predicted"/>
<evidence type="ECO:0000256" key="1">
    <source>
        <dbReference type="SAM" id="MobiDB-lite"/>
    </source>
</evidence>
<organism evidence="3">
    <name type="scientific">Oryza brachyantha</name>
    <name type="common">malo sina</name>
    <dbReference type="NCBI Taxonomy" id="4533"/>
    <lineage>
        <taxon>Eukaryota</taxon>
        <taxon>Viridiplantae</taxon>
        <taxon>Streptophyta</taxon>
        <taxon>Embryophyta</taxon>
        <taxon>Tracheophyta</taxon>
        <taxon>Spermatophyta</taxon>
        <taxon>Magnoliopsida</taxon>
        <taxon>Liliopsida</taxon>
        <taxon>Poales</taxon>
        <taxon>Poaceae</taxon>
        <taxon>BOP clade</taxon>
        <taxon>Oryzoideae</taxon>
        <taxon>Oryzeae</taxon>
        <taxon>Oryzinae</taxon>
        <taxon>Oryza</taxon>
    </lineage>
</organism>
<reference evidence="3" key="2">
    <citation type="submission" date="2013-04" db="UniProtKB">
        <authorList>
            <consortium name="EnsemblPlants"/>
        </authorList>
    </citation>
    <scope>IDENTIFICATION</scope>
</reference>
<keyword evidence="4" id="KW-1185">Reference proteome</keyword>
<dbReference type="Gramene" id="OB11G24490.1">
    <property type="protein sequence ID" value="OB11G24490.1"/>
    <property type="gene ID" value="OB11G24490"/>
</dbReference>
<evidence type="ECO:0000313" key="3">
    <source>
        <dbReference type="EnsemblPlants" id="OB11G24490.1"/>
    </source>
</evidence>
<feature type="region of interest" description="Disordered" evidence="1">
    <location>
        <begin position="536"/>
        <end position="556"/>
    </location>
</feature>
<dbReference type="HOGENOM" id="CLU_016520_0_0_1"/>
<dbReference type="Pfam" id="PF04780">
    <property type="entry name" value="DUF629"/>
    <property type="match status" value="1"/>
</dbReference>
<dbReference type="Gene3D" id="1.25.40.10">
    <property type="entry name" value="Tetratricopeptide repeat domain"/>
    <property type="match status" value="1"/>
</dbReference>
<evidence type="ECO:0000259" key="2">
    <source>
        <dbReference type="Pfam" id="PF04780"/>
    </source>
</evidence>
<evidence type="ECO:0000313" key="4">
    <source>
        <dbReference type="Proteomes" id="UP000006038"/>
    </source>
</evidence>